<accession>A0A8H4UQ79</accession>
<comment type="caution">
    <text evidence="2">The sequence shown here is derived from an EMBL/GenBank/DDBJ whole genome shotgun (WGS) entry which is preliminary data.</text>
</comment>
<evidence type="ECO:0000313" key="3">
    <source>
        <dbReference type="Proteomes" id="UP000635477"/>
    </source>
</evidence>
<organism evidence="2 3">
    <name type="scientific">Fusarium zealandicum</name>
    <dbReference type="NCBI Taxonomy" id="1053134"/>
    <lineage>
        <taxon>Eukaryota</taxon>
        <taxon>Fungi</taxon>
        <taxon>Dikarya</taxon>
        <taxon>Ascomycota</taxon>
        <taxon>Pezizomycotina</taxon>
        <taxon>Sordariomycetes</taxon>
        <taxon>Hypocreomycetidae</taxon>
        <taxon>Hypocreales</taxon>
        <taxon>Nectriaceae</taxon>
        <taxon>Fusarium</taxon>
        <taxon>Fusarium staphyleae species complex</taxon>
    </lineage>
</organism>
<proteinExistence type="predicted"/>
<feature type="domain" description="DUF7053" evidence="1">
    <location>
        <begin position="4"/>
        <end position="166"/>
    </location>
</feature>
<evidence type="ECO:0000313" key="2">
    <source>
        <dbReference type="EMBL" id="KAF4981071.1"/>
    </source>
</evidence>
<reference evidence="2" key="1">
    <citation type="journal article" date="2020" name="BMC Genomics">
        <title>Correction to: Identification and distribution of gene clusters required for synthesis of sphingolipid metabolism inhibitors in diverse species of the filamentous fungus Fusarium.</title>
        <authorList>
            <person name="Kim H.S."/>
            <person name="Lohmar J.M."/>
            <person name="Busman M."/>
            <person name="Brown D.W."/>
            <person name="Naumann T.A."/>
            <person name="Divon H.H."/>
            <person name="Lysoe E."/>
            <person name="Uhlig S."/>
            <person name="Proctor R.H."/>
        </authorList>
    </citation>
    <scope>NUCLEOTIDE SEQUENCE</scope>
    <source>
        <strain evidence="2">NRRL 22465</strain>
    </source>
</reference>
<dbReference type="OrthoDB" id="4794810at2759"/>
<dbReference type="EMBL" id="JABEYC010000188">
    <property type="protein sequence ID" value="KAF4981071.1"/>
    <property type="molecule type" value="Genomic_DNA"/>
</dbReference>
<dbReference type="Proteomes" id="UP000635477">
    <property type="component" value="Unassembled WGS sequence"/>
</dbReference>
<gene>
    <name evidence="2" type="ORF">FZEAL_3047</name>
</gene>
<dbReference type="AlphaFoldDB" id="A0A8H4UQ79"/>
<reference evidence="2" key="2">
    <citation type="submission" date="2020-05" db="EMBL/GenBank/DDBJ databases">
        <authorList>
            <person name="Kim H.-S."/>
            <person name="Proctor R.H."/>
            <person name="Brown D.W."/>
        </authorList>
    </citation>
    <scope>NUCLEOTIDE SEQUENCE</scope>
    <source>
        <strain evidence="2">NRRL 22465</strain>
    </source>
</reference>
<dbReference type="InterPro" id="IPR055481">
    <property type="entry name" value="DUF7053"/>
</dbReference>
<dbReference type="Pfam" id="PF23155">
    <property type="entry name" value="DUF7053"/>
    <property type="match status" value="1"/>
</dbReference>
<evidence type="ECO:0000259" key="1">
    <source>
        <dbReference type="Pfam" id="PF23155"/>
    </source>
</evidence>
<protein>
    <recommendedName>
        <fullName evidence="1">DUF7053 domain-containing protein</fullName>
    </recommendedName>
</protein>
<dbReference type="PANTHER" id="PTHR38117:SF1">
    <property type="entry name" value="DUF3074 DOMAIN-CONTAINING PROTEIN"/>
    <property type="match status" value="1"/>
</dbReference>
<name>A0A8H4UQ79_9HYPO</name>
<dbReference type="PANTHER" id="PTHR38117">
    <property type="entry name" value="NACHT AND WD40 DOMAIN PROTEIN"/>
    <property type="match status" value="1"/>
</dbReference>
<keyword evidence="3" id="KW-1185">Reference proteome</keyword>
<sequence>MFRTTAQIRHTSAIPSGIPAPRGIEMLHDHDFFLHCDPHMIKYEGLPTPSDPAPTVPETLGINPVAPAKCYSVTDRMHTLPAGLWDSDVVSTVEFFDLDNGLFVRMRGPMGMLMETVWHIQQAEDGSCEMVEDIVISCSRLMIGVVKSSCETGWKGVHSKMLERLKGSSQ</sequence>